<comment type="caution">
    <text evidence="10">The sequence shown here is derived from an EMBL/GenBank/DDBJ whole genome shotgun (WGS) entry which is preliminary data.</text>
</comment>
<dbReference type="PANTHER" id="PTHR17613">
    <property type="entry name" value="CEREBRAL PROTEIN-11-RELATED"/>
    <property type="match status" value="1"/>
</dbReference>
<organism evidence="10 11">
    <name type="scientific">Hypsibius exemplaris</name>
    <name type="common">Freshwater tardigrade</name>
    <dbReference type="NCBI Taxonomy" id="2072580"/>
    <lineage>
        <taxon>Eukaryota</taxon>
        <taxon>Metazoa</taxon>
        <taxon>Ecdysozoa</taxon>
        <taxon>Tardigrada</taxon>
        <taxon>Eutardigrada</taxon>
        <taxon>Parachela</taxon>
        <taxon>Hypsibioidea</taxon>
        <taxon>Hypsibiidae</taxon>
        <taxon>Hypsibius</taxon>
    </lineage>
</organism>
<dbReference type="PANTHER" id="PTHR17613:SF14">
    <property type="entry name" value="DEMENTIN, ISOFORM H"/>
    <property type="match status" value="1"/>
</dbReference>
<dbReference type="InterPro" id="IPR019394">
    <property type="entry name" value="TEX28/TMCC"/>
</dbReference>
<evidence type="ECO:0000256" key="8">
    <source>
        <dbReference type="SAM" id="MobiDB-lite"/>
    </source>
</evidence>
<comment type="subcellular location">
    <subcellularLocation>
        <location evidence="1">Membrane</location>
    </subcellularLocation>
</comment>
<feature type="region of interest" description="Disordered" evidence="8">
    <location>
        <begin position="84"/>
        <end position="118"/>
    </location>
</feature>
<keyword evidence="6 9" id="KW-0472">Membrane</keyword>
<keyword evidence="5 7" id="KW-0175">Coiled coil</keyword>
<evidence type="ECO:0000256" key="1">
    <source>
        <dbReference type="ARBA" id="ARBA00004370"/>
    </source>
</evidence>
<accession>A0A1W0X398</accession>
<feature type="region of interest" description="Disordered" evidence="8">
    <location>
        <begin position="240"/>
        <end position="279"/>
    </location>
</feature>
<reference evidence="11" key="1">
    <citation type="submission" date="2017-01" db="EMBL/GenBank/DDBJ databases">
        <title>Comparative genomics of anhydrobiosis in the tardigrade Hypsibius dujardini.</title>
        <authorList>
            <person name="Yoshida Y."/>
            <person name="Koutsovoulos G."/>
            <person name="Laetsch D."/>
            <person name="Stevens L."/>
            <person name="Kumar S."/>
            <person name="Horikawa D."/>
            <person name="Ishino K."/>
            <person name="Komine S."/>
            <person name="Tomita M."/>
            <person name="Blaxter M."/>
            <person name="Arakawa K."/>
        </authorList>
    </citation>
    <scope>NUCLEOTIDE SEQUENCE [LARGE SCALE GENOMIC DNA]</scope>
    <source>
        <strain evidence="11">Z151</strain>
    </source>
</reference>
<evidence type="ECO:0000256" key="6">
    <source>
        <dbReference type="ARBA" id="ARBA00023136"/>
    </source>
</evidence>
<evidence type="ECO:0008006" key="12">
    <source>
        <dbReference type="Google" id="ProtNLM"/>
    </source>
</evidence>
<comment type="similarity">
    <text evidence="2">Belongs to the TEX28 family.</text>
</comment>
<dbReference type="EMBL" id="MTYJ01000020">
    <property type="protein sequence ID" value="OQV21966.1"/>
    <property type="molecule type" value="Genomic_DNA"/>
</dbReference>
<evidence type="ECO:0000256" key="9">
    <source>
        <dbReference type="SAM" id="Phobius"/>
    </source>
</evidence>
<dbReference type="GO" id="GO:0012505">
    <property type="term" value="C:endomembrane system"/>
    <property type="evidence" value="ECO:0007669"/>
    <property type="project" value="TreeGrafter"/>
</dbReference>
<name>A0A1W0X398_HYPEX</name>
<sequence>MFAVPGSSCALACGQEDHPANVAAVTARTKDLPVKPKKWGATTSGGHCPLAASTSDIRLISGLINHYWSASSLSLDSCSGGGGMAHSTGGSSVNTDTVDGVTGGGSASSSSRHHNDEPAVLQKKLAKIDKCITAEEALLASIQDKLIQLGMLQQDEKHRQTRTRELEQANDKASRHIEEFKRKKRKYEQALKAHEEGVVLRLREEKEKDAAAAAAKVTKKETRDVRSGFSLDRKDAGKMLSLISRNSRGENGSARSKDSRGSKDDSPAPLGGDAVNNTTPGFLRVLPSEVSLSSLESDSQESLKRQRRLDEISQVVDGKLEPLAEDMHDLKGKLDQIFKLLEDGKSEINEERKANNAIFEDIIRRCTYVEEQIHDLIELHQKETAETKTYLVDTQDKMNYVFHERVRDMKDEITGLVTRIAKIEHRQKEDESLARTEAAKSVFGEMAFKMVDCVLLFGQLVIAVVGAISHFFQMTSENSTRLVVFLVGVIAVLVVFQFREELPYHQAVTDWADSALSRLQNLLPARFARILGVVDSSSIPDVSPKI</sequence>
<dbReference type="GO" id="GO:0016020">
    <property type="term" value="C:membrane"/>
    <property type="evidence" value="ECO:0007669"/>
    <property type="project" value="UniProtKB-SubCell"/>
</dbReference>
<feature type="transmembrane region" description="Helical" evidence="9">
    <location>
        <begin position="478"/>
        <end position="496"/>
    </location>
</feature>
<protein>
    <recommendedName>
        <fullName evidence="12">Transmembrane and coiled-coil domains protein 1</fullName>
    </recommendedName>
</protein>
<evidence type="ECO:0000313" key="10">
    <source>
        <dbReference type="EMBL" id="OQV21966.1"/>
    </source>
</evidence>
<evidence type="ECO:0000256" key="7">
    <source>
        <dbReference type="SAM" id="Coils"/>
    </source>
</evidence>
<evidence type="ECO:0000256" key="2">
    <source>
        <dbReference type="ARBA" id="ARBA00008108"/>
    </source>
</evidence>
<keyword evidence="4 9" id="KW-1133">Transmembrane helix</keyword>
<feature type="transmembrane region" description="Helical" evidence="9">
    <location>
        <begin position="453"/>
        <end position="472"/>
    </location>
</feature>
<dbReference type="AlphaFoldDB" id="A0A1W0X398"/>
<keyword evidence="11" id="KW-1185">Reference proteome</keyword>
<dbReference type="Proteomes" id="UP000192578">
    <property type="component" value="Unassembled WGS sequence"/>
</dbReference>
<proteinExistence type="inferred from homology"/>
<dbReference type="OrthoDB" id="1323at2759"/>
<evidence type="ECO:0000313" key="11">
    <source>
        <dbReference type="Proteomes" id="UP000192578"/>
    </source>
</evidence>
<evidence type="ECO:0000256" key="3">
    <source>
        <dbReference type="ARBA" id="ARBA00022692"/>
    </source>
</evidence>
<keyword evidence="3 9" id="KW-0812">Transmembrane</keyword>
<gene>
    <name evidence="10" type="ORF">BV898_04177</name>
</gene>
<feature type="coiled-coil region" evidence="7">
    <location>
        <begin position="152"/>
        <end position="197"/>
    </location>
</feature>
<dbReference type="Pfam" id="PF10267">
    <property type="entry name" value="Tmemb_cc2"/>
    <property type="match status" value="1"/>
</dbReference>
<feature type="compositionally biased region" description="Low complexity" evidence="8">
    <location>
        <begin position="85"/>
        <end position="100"/>
    </location>
</feature>
<evidence type="ECO:0000256" key="5">
    <source>
        <dbReference type="ARBA" id="ARBA00023054"/>
    </source>
</evidence>
<feature type="compositionally biased region" description="Basic and acidic residues" evidence="8">
    <location>
        <begin position="255"/>
        <end position="266"/>
    </location>
</feature>
<evidence type="ECO:0000256" key="4">
    <source>
        <dbReference type="ARBA" id="ARBA00022989"/>
    </source>
</evidence>